<keyword evidence="6" id="KW-1185">Reference proteome</keyword>
<dbReference type="PANTHER" id="PTHR36582:SF2">
    <property type="entry name" value="ANTITOXIN PARD"/>
    <property type="match status" value="1"/>
</dbReference>
<dbReference type="NCBIfam" id="TIGR02606">
    <property type="entry name" value="antidote_CC2985"/>
    <property type="match status" value="1"/>
</dbReference>
<evidence type="ECO:0000256" key="1">
    <source>
        <dbReference type="ARBA" id="ARBA00008580"/>
    </source>
</evidence>
<dbReference type="InterPro" id="IPR038296">
    <property type="entry name" value="ParD_sf"/>
</dbReference>
<dbReference type="PANTHER" id="PTHR36582">
    <property type="entry name" value="ANTITOXIN PARD"/>
    <property type="match status" value="1"/>
</dbReference>
<comment type="caution">
    <text evidence="5">The sequence shown here is derived from an EMBL/GenBank/DDBJ whole genome shotgun (WGS) entry which is preliminary data.</text>
</comment>
<accession>A0AA91DFR3</accession>
<evidence type="ECO:0000256" key="2">
    <source>
        <dbReference type="ARBA" id="ARBA00017940"/>
    </source>
</evidence>
<organism evidence="5 6">
    <name type="scientific">Methylomonas koyamae</name>
    <dbReference type="NCBI Taxonomy" id="702114"/>
    <lineage>
        <taxon>Bacteria</taxon>
        <taxon>Pseudomonadati</taxon>
        <taxon>Pseudomonadota</taxon>
        <taxon>Gammaproteobacteria</taxon>
        <taxon>Methylococcales</taxon>
        <taxon>Methylococcaceae</taxon>
        <taxon>Methylomonas</taxon>
    </lineage>
</organism>
<proteinExistence type="inferred from homology"/>
<dbReference type="Pfam" id="PF03693">
    <property type="entry name" value="ParD_antitoxin"/>
    <property type="match status" value="1"/>
</dbReference>
<comment type="similarity">
    <text evidence="1">Belongs to the ParD antitoxin family.</text>
</comment>
<dbReference type="EMBL" id="LUUL01000032">
    <property type="protein sequence ID" value="OAI29652.1"/>
    <property type="molecule type" value="Genomic_DNA"/>
</dbReference>
<keyword evidence="3" id="KW-1277">Toxin-antitoxin system</keyword>
<evidence type="ECO:0000256" key="4">
    <source>
        <dbReference type="ARBA" id="ARBA00037106"/>
    </source>
</evidence>
<evidence type="ECO:0000313" key="5">
    <source>
        <dbReference type="EMBL" id="OAI29652.1"/>
    </source>
</evidence>
<dbReference type="AlphaFoldDB" id="A0AA91DFR3"/>
<evidence type="ECO:0000313" key="6">
    <source>
        <dbReference type="Proteomes" id="UP000077734"/>
    </source>
</evidence>
<comment type="function">
    <text evidence="4">Antitoxin component of a type II toxin-antitoxin (TA) system. Neutralizes the effect of toxin ParE.</text>
</comment>
<name>A0AA91DFR3_9GAMM</name>
<dbReference type="SUPFAM" id="SSF47598">
    <property type="entry name" value="Ribbon-helix-helix"/>
    <property type="match status" value="1"/>
</dbReference>
<gene>
    <name evidence="5" type="ORF">A1356_23055</name>
</gene>
<sequence length="106" mass="12250">MICIHHVYLMRWRMHINLSPEIERYLQTKVGTGFYSNASEVVRDAIRRMWEEDDKLEKLRDAIRQGDEQIERGEGIAYSASQLDKITEKALDNARNGKKIGANVTG</sequence>
<reference evidence="5 6" key="1">
    <citation type="submission" date="2016-03" db="EMBL/GenBank/DDBJ databases">
        <authorList>
            <person name="Heylen K."/>
            <person name="De Vos P."/>
            <person name="Vekeman B."/>
        </authorList>
    </citation>
    <scope>NUCLEOTIDE SEQUENCE [LARGE SCALE GENOMIC DNA]</scope>
    <source>
        <strain evidence="5 6">R-49807</strain>
    </source>
</reference>
<dbReference type="InterPro" id="IPR010985">
    <property type="entry name" value="Ribbon_hlx_hlx"/>
</dbReference>
<dbReference type="InterPro" id="IPR022789">
    <property type="entry name" value="ParD"/>
</dbReference>
<dbReference type="GO" id="GO:0006355">
    <property type="term" value="P:regulation of DNA-templated transcription"/>
    <property type="evidence" value="ECO:0007669"/>
    <property type="project" value="InterPro"/>
</dbReference>
<evidence type="ECO:0000256" key="3">
    <source>
        <dbReference type="ARBA" id="ARBA00022649"/>
    </source>
</evidence>
<protein>
    <recommendedName>
        <fullName evidence="2">Antitoxin ParD</fullName>
    </recommendedName>
</protein>
<dbReference type="Gene3D" id="6.10.10.120">
    <property type="entry name" value="Antitoxin ParD1-like"/>
    <property type="match status" value="1"/>
</dbReference>
<dbReference type="Proteomes" id="UP000077734">
    <property type="component" value="Unassembled WGS sequence"/>
</dbReference>